<proteinExistence type="predicted"/>
<protein>
    <submittedName>
        <fullName evidence="2">Uncharacterized protein</fullName>
    </submittedName>
</protein>
<dbReference type="EMBL" id="GBRH01195444">
    <property type="protein sequence ID" value="JAE02452.1"/>
    <property type="molecule type" value="Transcribed_RNA"/>
</dbReference>
<reference evidence="2" key="1">
    <citation type="submission" date="2014-09" db="EMBL/GenBank/DDBJ databases">
        <authorList>
            <person name="Magalhaes I.L.F."/>
            <person name="Oliveira U."/>
            <person name="Santos F.R."/>
            <person name="Vidigal T.H.D.A."/>
            <person name="Brescovit A.D."/>
            <person name="Santos A.J."/>
        </authorList>
    </citation>
    <scope>NUCLEOTIDE SEQUENCE</scope>
    <source>
        <tissue evidence="2">Shoot tissue taken approximately 20 cm above the soil surface</tissue>
    </source>
</reference>
<evidence type="ECO:0000313" key="2">
    <source>
        <dbReference type="EMBL" id="JAE02452.1"/>
    </source>
</evidence>
<name>A0A0A9EQS7_ARUDO</name>
<organism evidence="2">
    <name type="scientific">Arundo donax</name>
    <name type="common">Giant reed</name>
    <name type="synonym">Donax arundinaceus</name>
    <dbReference type="NCBI Taxonomy" id="35708"/>
    <lineage>
        <taxon>Eukaryota</taxon>
        <taxon>Viridiplantae</taxon>
        <taxon>Streptophyta</taxon>
        <taxon>Embryophyta</taxon>
        <taxon>Tracheophyta</taxon>
        <taxon>Spermatophyta</taxon>
        <taxon>Magnoliopsida</taxon>
        <taxon>Liliopsida</taxon>
        <taxon>Poales</taxon>
        <taxon>Poaceae</taxon>
        <taxon>PACMAD clade</taxon>
        <taxon>Arundinoideae</taxon>
        <taxon>Arundineae</taxon>
        <taxon>Arundo</taxon>
    </lineage>
</organism>
<evidence type="ECO:0000256" key="1">
    <source>
        <dbReference type="SAM" id="MobiDB-lite"/>
    </source>
</evidence>
<sequence>MARTCRRRASSSPARSLSFCARNPV</sequence>
<reference evidence="2" key="2">
    <citation type="journal article" date="2015" name="Data Brief">
        <title>Shoot transcriptome of the giant reed, Arundo donax.</title>
        <authorList>
            <person name="Barrero R.A."/>
            <person name="Guerrero F.D."/>
            <person name="Moolhuijzen P."/>
            <person name="Goolsby J.A."/>
            <person name="Tidwell J."/>
            <person name="Bellgard S.E."/>
            <person name="Bellgard M.I."/>
        </authorList>
    </citation>
    <scope>NUCLEOTIDE SEQUENCE</scope>
    <source>
        <tissue evidence="2">Shoot tissue taken approximately 20 cm above the soil surface</tissue>
    </source>
</reference>
<accession>A0A0A9EQS7</accession>
<dbReference type="AlphaFoldDB" id="A0A0A9EQS7"/>
<feature type="region of interest" description="Disordered" evidence="1">
    <location>
        <begin position="1"/>
        <end position="25"/>
    </location>
</feature>